<comment type="similarity">
    <text evidence="1">Belongs to the ROK (NagC/XylR) family.</text>
</comment>
<dbReference type="InterPro" id="IPR043129">
    <property type="entry name" value="ATPase_NBD"/>
</dbReference>
<dbReference type="SUPFAM" id="SSF46785">
    <property type="entry name" value="Winged helix' DNA-binding domain"/>
    <property type="match status" value="1"/>
</dbReference>
<evidence type="ECO:0000256" key="1">
    <source>
        <dbReference type="ARBA" id="ARBA00006479"/>
    </source>
</evidence>
<dbReference type="InterPro" id="IPR036388">
    <property type="entry name" value="WH-like_DNA-bd_sf"/>
</dbReference>
<evidence type="ECO:0000313" key="3">
    <source>
        <dbReference type="Proteomes" id="UP001501480"/>
    </source>
</evidence>
<reference evidence="2 3" key="1">
    <citation type="journal article" date="2019" name="Int. J. Syst. Evol. Microbiol.">
        <title>The Global Catalogue of Microorganisms (GCM) 10K type strain sequencing project: providing services to taxonomists for standard genome sequencing and annotation.</title>
        <authorList>
            <consortium name="The Broad Institute Genomics Platform"/>
            <consortium name="The Broad Institute Genome Sequencing Center for Infectious Disease"/>
            <person name="Wu L."/>
            <person name="Ma J."/>
        </authorList>
    </citation>
    <scope>NUCLEOTIDE SEQUENCE [LARGE SCALE GENOMIC DNA]</scope>
    <source>
        <strain evidence="2 3">JCM 15749</strain>
    </source>
</reference>
<name>A0ABN2VPM8_9ACTN</name>
<dbReference type="RefSeq" id="WP_344322935.1">
    <property type="nucleotide sequence ID" value="NZ_BAAAPY010000001.1"/>
</dbReference>
<comment type="caution">
    <text evidence="2">The sequence shown here is derived from an EMBL/GenBank/DDBJ whole genome shotgun (WGS) entry which is preliminary data.</text>
</comment>
<dbReference type="InterPro" id="IPR036390">
    <property type="entry name" value="WH_DNA-bd_sf"/>
</dbReference>
<dbReference type="InterPro" id="IPR000600">
    <property type="entry name" value="ROK"/>
</dbReference>
<gene>
    <name evidence="2" type="ORF">GCM10009821_00610</name>
</gene>
<dbReference type="Gene3D" id="3.30.420.40">
    <property type="match status" value="2"/>
</dbReference>
<dbReference type="Proteomes" id="UP001501480">
    <property type="component" value="Unassembled WGS sequence"/>
</dbReference>
<protein>
    <submittedName>
        <fullName evidence="2">ROK family transcriptional regulator</fullName>
    </submittedName>
</protein>
<dbReference type="Gene3D" id="1.10.10.10">
    <property type="entry name" value="Winged helix-like DNA-binding domain superfamily/Winged helix DNA-binding domain"/>
    <property type="match status" value="1"/>
</dbReference>
<dbReference type="SUPFAM" id="SSF53067">
    <property type="entry name" value="Actin-like ATPase domain"/>
    <property type="match status" value="1"/>
</dbReference>
<evidence type="ECO:0000313" key="2">
    <source>
        <dbReference type="EMBL" id="GAA2068671.1"/>
    </source>
</evidence>
<dbReference type="PANTHER" id="PTHR18964">
    <property type="entry name" value="ROK (REPRESSOR, ORF, KINASE) FAMILY"/>
    <property type="match status" value="1"/>
</dbReference>
<dbReference type="EMBL" id="BAAAPY010000001">
    <property type="protein sequence ID" value="GAA2068671.1"/>
    <property type="molecule type" value="Genomic_DNA"/>
</dbReference>
<dbReference type="PANTHER" id="PTHR18964:SF149">
    <property type="entry name" value="BIFUNCTIONAL UDP-N-ACETYLGLUCOSAMINE 2-EPIMERASE_N-ACETYLMANNOSAMINE KINASE"/>
    <property type="match status" value="1"/>
</dbReference>
<dbReference type="Pfam" id="PF00480">
    <property type="entry name" value="ROK"/>
    <property type="match status" value="1"/>
</dbReference>
<accession>A0ABN2VPM8</accession>
<keyword evidence="3" id="KW-1185">Reference proteome</keyword>
<proteinExistence type="inferred from homology"/>
<sequence length="395" mass="40674">MSLAPVGTETLRRQNTARVLRSLREEGPAGRARLAELTGLSRATVGAIVADLTERTIATEGSSRAQGRGRPVRPVALRPGAVLGLGMEVNVDYVAAAAVDLAGRVVATRTRPSDVDGAVDGVGRLGAELVEELGEDRFVGACLAVPGLIERDHRTVAWAPNLRWEGVRPSESLRRHLGPDLGQDVVVENDANLAALAEAHHGAALDHQHALYLTGTIGLGGGILESGRLVRGGGGFAGEIGHLPFGDRDAECGCGRRGCWEASVGLEAMLELTGEPAHDDPVAAAASVAARSDEASVRRALEELGRRVGLGIASLASILDPDVVVLGGYFAPLSPWLLPSADAALLERLPTAGRRRPTLRAGALGIDAAALGAAEHALGAVLDGTAALPDPSVVA</sequence>
<organism evidence="2 3">
    <name type="scientific">Aeromicrobium halocynthiae</name>
    <dbReference type="NCBI Taxonomy" id="560557"/>
    <lineage>
        <taxon>Bacteria</taxon>
        <taxon>Bacillati</taxon>
        <taxon>Actinomycetota</taxon>
        <taxon>Actinomycetes</taxon>
        <taxon>Propionibacteriales</taxon>
        <taxon>Nocardioidaceae</taxon>
        <taxon>Aeromicrobium</taxon>
    </lineage>
</organism>